<dbReference type="HOGENOM" id="CLU_076207_0_0_1"/>
<evidence type="ECO:0000256" key="1">
    <source>
        <dbReference type="ARBA" id="ARBA00022737"/>
    </source>
</evidence>
<reference evidence="4 5" key="2">
    <citation type="journal article" date="2018" name="Hortic Res">
        <title>Improved Brassica rapa reference genome by single-molecule sequencing and chromosome conformation capture technologies.</title>
        <authorList>
            <person name="Zhang L."/>
            <person name="Cai X."/>
            <person name="Wu J."/>
            <person name="Liu M."/>
            <person name="Grob S."/>
            <person name="Cheng F."/>
            <person name="Liang J."/>
            <person name="Cai C."/>
            <person name="Liu Z."/>
            <person name="Liu B."/>
            <person name="Wang F."/>
            <person name="Li S."/>
            <person name="Liu F."/>
            <person name="Li X."/>
            <person name="Cheng L."/>
            <person name="Yang W."/>
            <person name="Li M.H."/>
            <person name="Grossniklaus U."/>
            <person name="Zheng H."/>
            <person name="Wang X."/>
        </authorList>
    </citation>
    <scope>NUCLEOTIDE SEQUENCE [LARGE SCALE GENOMIC DNA]</scope>
    <source>
        <strain evidence="4 5">cv. Chiifu-401-42</strain>
    </source>
</reference>
<keyword evidence="1" id="KW-0677">Repeat</keyword>
<dbReference type="AlphaFoldDB" id="M4D0L0"/>
<reference evidence="4 5" key="1">
    <citation type="journal article" date="2011" name="Nat. Genet.">
        <title>The genome of the mesopolyploid crop species Brassica rapa.</title>
        <authorList>
            <consortium name="Brassica rapa Genome Sequencing Project Consortium"/>
            <person name="Wang X."/>
            <person name="Wang H."/>
            <person name="Wang J."/>
            <person name="Sun R."/>
            <person name="Wu J."/>
            <person name="Liu S."/>
            <person name="Bai Y."/>
            <person name="Mun J.H."/>
            <person name="Bancroft I."/>
            <person name="Cheng F."/>
            <person name="Huang S."/>
            <person name="Li X."/>
            <person name="Hua W."/>
            <person name="Wang J."/>
            <person name="Wang X."/>
            <person name="Freeling M."/>
            <person name="Pires J.C."/>
            <person name="Paterson A.H."/>
            <person name="Chalhoub B."/>
            <person name="Wang B."/>
            <person name="Hayward A."/>
            <person name="Sharpe A.G."/>
            <person name="Park B.S."/>
            <person name="Weisshaar B."/>
            <person name="Liu B."/>
            <person name="Li B."/>
            <person name="Liu B."/>
            <person name="Tong C."/>
            <person name="Song C."/>
            <person name="Duran C."/>
            <person name="Peng C."/>
            <person name="Geng C."/>
            <person name="Koh C."/>
            <person name="Lin C."/>
            <person name="Edwards D."/>
            <person name="Mu D."/>
            <person name="Shen D."/>
            <person name="Soumpourou E."/>
            <person name="Li F."/>
            <person name="Fraser F."/>
            <person name="Conant G."/>
            <person name="Lassalle G."/>
            <person name="King G.J."/>
            <person name="Bonnema G."/>
            <person name="Tang H."/>
            <person name="Wang H."/>
            <person name="Belcram H."/>
            <person name="Zhou H."/>
            <person name="Hirakawa H."/>
            <person name="Abe H."/>
            <person name="Guo H."/>
            <person name="Wang H."/>
            <person name="Jin H."/>
            <person name="Parkin I.A."/>
            <person name="Batley J."/>
            <person name="Kim J.S."/>
            <person name="Just J."/>
            <person name="Li J."/>
            <person name="Xu J."/>
            <person name="Deng J."/>
            <person name="Kim J.A."/>
            <person name="Li J."/>
            <person name="Yu J."/>
            <person name="Meng J."/>
            <person name="Wang J."/>
            <person name="Min J."/>
            <person name="Poulain J."/>
            <person name="Wang J."/>
            <person name="Hatakeyama K."/>
            <person name="Wu K."/>
            <person name="Wang L."/>
            <person name="Fang L."/>
            <person name="Trick M."/>
            <person name="Links M.G."/>
            <person name="Zhao M."/>
            <person name="Jin M."/>
            <person name="Ramchiary N."/>
            <person name="Drou N."/>
            <person name="Berkman P.J."/>
            <person name="Cai Q."/>
            <person name="Huang Q."/>
            <person name="Li R."/>
            <person name="Tabata S."/>
            <person name="Cheng S."/>
            <person name="Zhang S."/>
            <person name="Zhang S."/>
            <person name="Huang S."/>
            <person name="Sato S."/>
            <person name="Sun S."/>
            <person name="Kwon S.J."/>
            <person name="Choi S.R."/>
            <person name="Lee T.H."/>
            <person name="Fan W."/>
            <person name="Zhao X."/>
            <person name="Tan X."/>
            <person name="Xu X."/>
            <person name="Wang Y."/>
            <person name="Qiu Y."/>
            <person name="Yin Y."/>
            <person name="Li Y."/>
            <person name="Du Y."/>
            <person name="Liao Y."/>
            <person name="Lim Y."/>
            <person name="Narusaka Y."/>
            <person name="Wang Y."/>
            <person name="Wang Z."/>
            <person name="Li Z."/>
            <person name="Wang Z."/>
            <person name="Xiong Z."/>
            <person name="Zhang Z."/>
        </authorList>
    </citation>
    <scope>NUCLEOTIDE SEQUENCE [LARGE SCALE GENOMIC DNA]</scope>
    <source>
        <strain evidence="4 5">cv. Chiifu-401-42</strain>
    </source>
</reference>
<dbReference type="Pfam" id="PF23231">
    <property type="entry name" value="HAT_Syf1_CNRKL1_C"/>
    <property type="match status" value="2"/>
</dbReference>
<evidence type="ECO:0000256" key="2">
    <source>
        <dbReference type="SAM" id="MobiDB-lite"/>
    </source>
</evidence>
<dbReference type="InParanoid" id="M4D0L0"/>
<dbReference type="InterPro" id="IPR045075">
    <property type="entry name" value="Syf1-like"/>
</dbReference>
<accession>M4D0L0</accession>
<dbReference type="SUPFAM" id="SSF48452">
    <property type="entry name" value="TPR-like"/>
    <property type="match status" value="1"/>
</dbReference>
<evidence type="ECO:0000313" key="5">
    <source>
        <dbReference type="Proteomes" id="UP000011750"/>
    </source>
</evidence>
<dbReference type="Proteomes" id="UP000011750">
    <property type="component" value="Chromosome A06"/>
</dbReference>
<dbReference type="PANTHER" id="PTHR11246:SF5">
    <property type="entry name" value="PRE-MRNA-SPLICING FACTOR SYF1"/>
    <property type="match status" value="1"/>
</dbReference>
<dbReference type="EnsemblPlants" id="Bra010008.1">
    <property type="protein sequence ID" value="Bra010008.1-P"/>
    <property type="gene ID" value="Bra010008"/>
</dbReference>
<dbReference type="STRING" id="51351.M4D0L0"/>
<dbReference type="GO" id="GO:0000398">
    <property type="term" value="P:mRNA splicing, via spliceosome"/>
    <property type="evidence" value="ECO:0007669"/>
    <property type="project" value="InterPro"/>
</dbReference>
<sequence>MVQVSYKTVDHLATLWCEWAEMELRHKNFKGALELMRRATAVPTVEVRRRVAAADGNDWSPRELSMPRLRSYSTTLSFSRRISSLKMRSIYEQAIESGLPHKDVKLMCIKFAELERSLGEFDRSRAVYKCASQYADPRSDPEFWNKWHEFETHFVLPENKMVDVEEAKAGLLDDEMAALERRLMAAPVSTTSDDESDGEDKVEIAQKEVPAAVFGGLARKREEEEAEEGGEKTLGALETETSSVIKNHVDKLQPVFRFI</sequence>
<keyword evidence="5" id="KW-1185">Reference proteome</keyword>
<organism evidence="4 5">
    <name type="scientific">Brassica campestris</name>
    <name type="common">Field mustard</name>
    <dbReference type="NCBI Taxonomy" id="3711"/>
    <lineage>
        <taxon>Eukaryota</taxon>
        <taxon>Viridiplantae</taxon>
        <taxon>Streptophyta</taxon>
        <taxon>Embryophyta</taxon>
        <taxon>Tracheophyta</taxon>
        <taxon>Spermatophyta</taxon>
        <taxon>Magnoliopsida</taxon>
        <taxon>eudicotyledons</taxon>
        <taxon>Gunneridae</taxon>
        <taxon>Pentapetalae</taxon>
        <taxon>rosids</taxon>
        <taxon>malvids</taxon>
        <taxon>Brassicales</taxon>
        <taxon>Brassicaceae</taxon>
        <taxon>Brassiceae</taxon>
        <taxon>Brassica</taxon>
    </lineage>
</organism>
<evidence type="ECO:0000259" key="3">
    <source>
        <dbReference type="Pfam" id="PF23231"/>
    </source>
</evidence>
<dbReference type="InterPro" id="IPR011990">
    <property type="entry name" value="TPR-like_helical_dom_sf"/>
</dbReference>
<proteinExistence type="predicted"/>
<reference evidence="4" key="3">
    <citation type="submission" date="2023-03" db="UniProtKB">
        <authorList>
            <consortium name="EnsemblPlants"/>
        </authorList>
    </citation>
    <scope>IDENTIFICATION</scope>
    <source>
        <strain evidence="4">cv. Chiifu-401-42</strain>
    </source>
</reference>
<feature type="region of interest" description="Disordered" evidence="2">
    <location>
        <begin position="215"/>
        <end position="236"/>
    </location>
</feature>
<dbReference type="eggNOG" id="KOG2047">
    <property type="taxonomic scope" value="Eukaryota"/>
</dbReference>
<feature type="domain" description="Pre-mRNA-splicing factor Syf1/CRNKL1-like C-terminal HAT-repeats" evidence="3">
    <location>
        <begin position="2"/>
        <end position="51"/>
    </location>
</feature>
<dbReference type="Gene3D" id="1.25.40.10">
    <property type="entry name" value="Tetratricopeptide repeat domain"/>
    <property type="match status" value="1"/>
</dbReference>
<dbReference type="PANTHER" id="PTHR11246">
    <property type="entry name" value="PRE-MRNA SPLICING FACTOR"/>
    <property type="match status" value="1"/>
</dbReference>
<feature type="region of interest" description="Disordered" evidence="2">
    <location>
        <begin position="186"/>
        <end position="205"/>
    </location>
</feature>
<feature type="domain" description="Pre-mRNA-splicing factor Syf1/CRNKL1-like C-terminal HAT-repeats" evidence="3">
    <location>
        <begin position="86"/>
        <end position="153"/>
    </location>
</feature>
<evidence type="ECO:0000313" key="4">
    <source>
        <dbReference type="EnsemblPlants" id="Bra010008.1-P"/>
    </source>
</evidence>
<dbReference type="SMR" id="M4D0L0"/>
<name>M4D0L0_BRACM</name>
<dbReference type="InterPro" id="IPR055430">
    <property type="entry name" value="HAT_Syf1_CNRKL1_C"/>
</dbReference>
<protein>
    <recommendedName>
        <fullName evidence="3">Pre-mRNA-splicing factor Syf1/CRNKL1-like C-terminal HAT-repeats domain-containing protein</fullName>
    </recommendedName>
</protein>
<dbReference type="Gramene" id="Bra010008.1">
    <property type="protein sequence ID" value="Bra010008.1-P"/>
    <property type="gene ID" value="Bra010008"/>
</dbReference>